<evidence type="ECO:0000313" key="1">
    <source>
        <dbReference type="EMBL" id="GFD24013.1"/>
    </source>
</evidence>
<proteinExistence type="predicted"/>
<dbReference type="EMBL" id="BKCJ011349166">
    <property type="protein sequence ID" value="GFD24013.1"/>
    <property type="molecule type" value="Genomic_DNA"/>
</dbReference>
<accession>A0A699UPM1</accession>
<organism evidence="1">
    <name type="scientific">Tanacetum cinerariifolium</name>
    <name type="common">Dalmatian daisy</name>
    <name type="synonym">Chrysanthemum cinerariifolium</name>
    <dbReference type="NCBI Taxonomy" id="118510"/>
    <lineage>
        <taxon>Eukaryota</taxon>
        <taxon>Viridiplantae</taxon>
        <taxon>Streptophyta</taxon>
        <taxon>Embryophyta</taxon>
        <taxon>Tracheophyta</taxon>
        <taxon>Spermatophyta</taxon>
        <taxon>Magnoliopsida</taxon>
        <taxon>eudicotyledons</taxon>
        <taxon>Gunneridae</taxon>
        <taxon>Pentapetalae</taxon>
        <taxon>asterids</taxon>
        <taxon>campanulids</taxon>
        <taxon>Asterales</taxon>
        <taxon>Asteraceae</taxon>
        <taxon>Asteroideae</taxon>
        <taxon>Anthemideae</taxon>
        <taxon>Anthemidinae</taxon>
        <taxon>Tanacetum</taxon>
    </lineage>
</organism>
<protein>
    <submittedName>
        <fullName evidence="1">Uncharacterized protein</fullName>
    </submittedName>
</protein>
<sequence>MAVIKSNLGWRFKDFKGMSFEEIEAKFAQVWKRIEDFTPMGSKEEAERAKRKGIILEKEKLDREDLNQLWALVKEYLSIRPV</sequence>
<comment type="caution">
    <text evidence="1">The sequence shown here is derived from an EMBL/GenBank/DDBJ whole genome shotgun (WGS) entry which is preliminary data.</text>
</comment>
<gene>
    <name evidence="1" type="ORF">Tci_895982</name>
</gene>
<feature type="non-terminal residue" evidence="1">
    <location>
        <position position="82"/>
    </location>
</feature>
<dbReference type="AlphaFoldDB" id="A0A699UPM1"/>
<reference evidence="1" key="1">
    <citation type="journal article" date="2019" name="Sci. Rep.">
        <title>Draft genome of Tanacetum cinerariifolium, the natural source of mosquito coil.</title>
        <authorList>
            <person name="Yamashiro T."/>
            <person name="Shiraishi A."/>
            <person name="Satake H."/>
            <person name="Nakayama K."/>
        </authorList>
    </citation>
    <scope>NUCLEOTIDE SEQUENCE</scope>
</reference>
<name>A0A699UPM1_TANCI</name>